<dbReference type="InterPro" id="IPR051652">
    <property type="entry name" value="MDM2_MDM4_MUL1"/>
</dbReference>
<dbReference type="InParanoid" id="A0A7R8UMF0"/>
<dbReference type="CDD" id="cd16649">
    <property type="entry name" value="mRING-HC-C3HC5_CGRF1-like"/>
    <property type="match status" value="1"/>
</dbReference>
<dbReference type="PROSITE" id="PS50089">
    <property type="entry name" value="ZF_RING_2"/>
    <property type="match status" value="1"/>
</dbReference>
<feature type="transmembrane region" description="Helical" evidence="15">
    <location>
        <begin position="230"/>
        <end position="252"/>
    </location>
</feature>
<dbReference type="FunFam" id="3.30.40.10:FF:000729">
    <property type="entry name" value="Mitochondrial ubiquitin ligase activator of nfkb 1-A"/>
    <property type="match status" value="1"/>
</dbReference>
<dbReference type="FunFam" id="1.10.1170.10:FF:000002">
    <property type="entry name" value="Baculoviral IAP repeat containing 7"/>
    <property type="match status" value="1"/>
</dbReference>
<keyword evidence="8" id="KW-0833">Ubl conjugation pathway</keyword>
<dbReference type="Pfam" id="PF12483">
    <property type="entry name" value="GIDE"/>
    <property type="match status" value="1"/>
</dbReference>
<evidence type="ECO:0000259" key="16">
    <source>
        <dbReference type="PROSITE" id="PS50089"/>
    </source>
</evidence>
<evidence type="ECO:0000313" key="17">
    <source>
        <dbReference type="EMBL" id="CAD7083299.1"/>
    </source>
</evidence>
<evidence type="ECO:0000256" key="7">
    <source>
        <dbReference type="ARBA" id="ARBA00022771"/>
    </source>
</evidence>
<dbReference type="SUPFAM" id="SSF57850">
    <property type="entry name" value="RING/U-box"/>
    <property type="match status" value="1"/>
</dbReference>
<comment type="catalytic activity">
    <reaction evidence="1">
        <text>S-ubiquitinyl-[E2 ubiquitin-conjugating enzyme]-L-cysteine + [acceptor protein]-L-lysine = [E2 ubiquitin-conjugating enzyme]-L-cysteine + N(6)-ubiquitinyl-[acceptor protein]-L-lysine.</text>
        <dbReference type="EC" id="2.3.2.27"/>
    </reaction>
</comment>
<evidence type="ECO:0000256" key="15">
    <source>
        <dbReference type="SAM" id="Phobius"/>
    </source>
</evidence>
<dbReference type="PANTHER" id="PTHR12183:SF32">
    <property type="entry name" value="MITOCHONDRIAL E3 UBIQUITIN PROTEIN LIGASE 1"/>
    <property type="match status" value="1"/>
</dbReference>
<evidence type="ECO:0000256" key="4">
    <source>
        <dbReference type="ARBA" id="ARBA00022679"/>
    </source>
</evidence>
<accession>A0A7R8UMF0</accession>
<keyword evidence="9" id="KW-1000">Mitochondrion outer membrane</keyword>
<dbReference type="EMBL" id="LR899010">
    <property type="protein sequence ID" value="CAD7083299.1"/>
    <property type="molecule type" value="Genomic_DNA"/>
</dbReference>
<dbReference type="EC" id="2.3.2.27" evidence="3"/>
<evidence type="ECO:0000256" key="10">
    <source>
        <dbReference type="ARBA" id="ARBA00022833"/>
    </source>
</evidence>
<dbReference type="Pfam" id="PF13920">
    <property type="entry name" value="zf-C3HC4_3"/>
    <property type="match status" value="1"/>
</dbReference>
<evidence type="ECO:0000256" key="11">
    <source>
        <dbReference type="ARBA" id="ARBA00022989"/>
    </source>
</evidence>
<evidence type="ECO:0000256" key="8">
    <source>
        <dbReference type="ARBA" id="ARBA00022786"/>
    </source>
</evidence>
<comment type="subcellular location">
    <subcellularLocation>
        <location evidence="2">Mitochondrion outer membrane</location>
        <topology evidence="2">Multi-pass membrane protein</topology>
    </subcellularLocation>
</comment>
<keyword evidence="10" id="KW-0862">Zinc</keyword>
<evidence type="ECO:0000256" key="14">
    <source>
        <dbReference type="PROSITE-ProRule" id="PRU00175"/>
    </source>
</evidence>
<gene>
    <name evidence="17" type="ORF">HERILL_LOCUS6271</name>
</gene>
<organism evidence="17 18">
    <name type="scientific">Hermetia illucens</name>
    <name type="common">Black soldier fly</name>
    <dbReference type="NCBI Taxonomy" id="343691"/>
    <lineage>
        <taxon>Eukaryota</taxon>
        <taxon>Metazoa</taxon>
        <taxon>Ecdysozoa</taxon>
        <taxon>Arthropoda</taxon>
        <taxon>Hexapoda</taxon>
        <taxon>Insecta</taxon>
        <taxon>Pterygota</taxon>
        <taxon>Neoptera</taxon>
        <taxon>Endopterygota</taxon>
        <taxon>Diptera</taxon>
        <taxon>Brachycera</taxon>
        <taxon>Stratiomyomorpha</taxon>
        <taxon>Stratiomyidae</taxon>
        <taxon>Hermetiinae</taxon>
        <taxon>Hermetia</taxon>
    </lineage>
</organism>
<sequence length="338" mass="37743">MEYINEGIALGVDLLILGLCFKEYVNYKKSLASLKNAPQLHLESNLRSVVEKQKDKRIPYAVIRGTVMPIGAPLKSVMSPSVTGVLQVIKLSEHRVARGFAGFWSDQRKLIHVSSNEVPFVITSGKESVEILDGLSASVIDLDLVYDSYEPASLTFFDHIFGFFSGVRQKGFQTTEEILRDGSFITAIGEIELDGNTLRMQSSSVGPMFLTTATKGTLIKKFEEAKSSTLIKMFFCGTISVILISIIARKIYLKKKQERSERKLKESLEKARRERRSRARPRNLNDEQLCVVCVANPKEVIVLPCGHVCLCEDCSEKIQLNCPVCRARIETKAAAFIS</sequence>
<reference evidence="17 18" key="1">
    <citation type="submission" date="2020-11" db="EMBL/GenBank/DDBJ databases">
        <authorList>
            <person name="Wallbank WR R."/>
            <person name="Pardo Diaz C."/>
            <person name="Kozak K."/>
            <person name="Martin S."/>
            <person name="Jiggins C."/>
            <person name="Moest M."/>
            <person name="Warren A I."/>
            <person name="Generalovic N T."/>
            <person name="Byers J.R.P. K."/>
            <person name="Montejo-Kovacevich G."/>
            <person name="Yen C E."/>
        </authorList>
    </citation>
    <scope>NUCLEOTIDE SEQUENCE [LARGE SCALE GENOMIC DNA]</scope>
</reference>
<dbReference type="InterPro" id="IPR001841">
    <property type="entry name" value="Znf_RING"/>
</dbReference>
<dbReference type="GO" id="GO:0008270">
    <property type="term" value="F:zinc ion binding"/>
    <property type="evidence" value="ECO:0007669"/>
    <property type="project" value="UniProtKB-KW"/>
</dbReference>
<evidence type="ECO:0000256" key="2">
    <source>
        <dbReference type="ARBA" id="ARBA00004374"/>
    </source>
</evidence>
<keyword evidence="6" id="KW-0479">Metal-binding</keyword>
<name>A0A7R8UMF0_HERIL</name>
<evidence type="ECO:0000313" key="18">
    <source>
        <dbReference type="Proteomes" id="UP000594454"/>
    </source>
</evidence>
<dbReference type="Gene3D" id="3.30.40.10">
    <property type="entry name" value="Zinc/RING finger domain, C3HC4 (zinc finger)"/>
    <property type="match status" value="1"/>
</dbReference>
<protein>
    <recommendedName>
        <fullName evidence="3">RING-type E3 ubiquitin transferase</fullName>
        <ecNumber evidence="3">2.3.2.27</ecNumber>
    </recommendedName>
</protein>
<dbReference type="AlphaFoldDB" id="A0A7R8UMF0"/>
<keyword evidence="5 15" id="KW-0812">Transmembrane</keyword>
<evidence type="ECO:0000256" key="3">
    <source>
        <dbReference type="ARBA" id="ARBA00012483"/>
    </source>
</evidence>
<evidence type="ECO:0000256" key="1">
    <source>
        <dbReference type="ARBA" id="ARBA00000900"/>
    </source>
</evidence>
<keyword evidence="13 15" id="KW-0472">Membrane</keyword>
<keyword evidence="18" id="KW-1185">Reference proteome</keyword>
<proteinExistence type="predicted"/>
<dbReference type="InterPro" id="IPR013083">
    <property type="entry name" value="Znf_RING/FYVE/PHD"/>
</dbReference>
<dbReference type="GO" id="GO:0016567">
    <property type="term" value="P:protein ubiquitination"/>
    <property type="evidence" value="ECO:0007669"/>
    <property type="project" value="InterPro"/>
</dbReference>
<dbReference type="FunCoup" id="A0A7R8UMF0">
    <property type="interactions" value="1231"/>
</dbReference>
<evidence type="ECO:0000256" key="13">
    <source>
        <dbReference type="ARBA" id="ARBA00023136"/>
    </source>
</evidence>
<dbReference type="OrthoDB" id="66726at2759"/>
<evidence type="ECO:0000256" key="6">
    <source>
        <dbReference type="ARBA" id="ARBA00022723"/>
    </source>
</evidence>
<dbReference type="OMA" id="YILWKQY"/>
<dbReference type="Proteomes" id="UP000594454">
    <property type="component" value="Chromosome 2"/>
</dbReference>
<keyword evidence="12" id="KW-0496">Mitochondrion</keyword>
<dbReference type="GO" id="GO:0005741">
    <property type="term" value="C:mitochondrial outer membrane"/>
    <property type="evidence" value="ECO:0007669"/>
    <property type="project" value="UniProtKB-SubCell"/>
</dbReference>
<keyword evidence="4" id="KW-0808">Transferase</keyword>
<feature type="domain" description="RING-type" evidence="16">
    <location>
        <begin position="290"/>
        <end position="326"/>
    </location>
</feature>
<evidence type="ECO:0000256" key="5">
    <source>
        <dbReference type="ARBA" id="ARBA00022692"/>
    </source>
</evidence>
<keyword evidence="11 15" id="KW-1133">Transmembrane helix</keyword>
<keyword evidence="7 14" id="KW-0863">Zinc-finger</keyword>
<dbReference type="PANTHER" id="PTHR12183">
    <property type="entry name" value="MITOCHONDRIAL UBIQUITIN LIGASE ACTIVATOR OF NFKB 1"/>
    <property type="match status" value="1"/>
</dbReference>
<evidence type="ECO:0000256" key="9">
    <source>
        <dbReference type="ARBA" id="ARBA00022787"/>
    </source>
</evidence>
<dbReference type="InterPro" id="IPR022170">
    <property type="entry name" value="MUL1-like"/>
</dbReference>
<evidence type="ECO:0000256" key="12">
    <source>
        <dbReference type="ARBA" id="ARBA00023128"/>
    </source>
</evidence>
<dbReference type="GO" id="GO:0061630">
    <property type="term" value="F:ubiquitin protein ligase activity"/>
    <property type="evidence" value="ECO:0007669"/>
    <property type="project" value="UniProtKB-EC"/>
</dbReference>